<protein>
    <submittedName>
        <fullName evidence="5">4'-phosphopantetheinyl transferase</fullName>
    </submittedName>
</protein>
<sequence length="259" mass="28608">MTAPSAEEVKIWIAYHDRVSSPEGLAHCRDLLSEEERSREEGIRLPSDRHAYVVTRAMQRLLLSRYLATDPRDLRFVKGAFGRPALRDIPAEHGGIDFNLSHDGNVTVLGVARRVIGIDVTASECRSSFLDVARRFFTCSEVEALEALPADARADYFLQLWTLKEAYVKALGGGLSIPFNSFGFSLEEPETIAFFRNGEKNGGSPLSFWQLRPAAGVLLAVCANTDDASVPAIVVYEFQPFAEDLPIACQPVRTSVSYP</sequence>
<feature type="domain" description="4'-phosphopantetheinyl transferase N-terminal" evidence="4">
    <location>
        <begin position="24"/>
        <end position="109"/>
    </location>
</feature>
<comment type="similarity">
    <text evidence="1">Belongs to the P-Pant transferase superfamily. Gsp/Sfp/HetI/AcpT family.</text>
</comment>
<organism evidence="5 6">
    <name type="scientific">Rhizobium mongolense subsp. loessense</name>
    <dbReference type="NCBI Taxonomy" id="158890"/>
    <lineage>
        <taxon>Bacteria</taxon>
        <taxon>Pseudomonadati</taxon>
        <taxon>Pseudomonadota</taxon>
        <taxon>Alphaproteobacteria</taxon>
        <taxon>Hyphomicrobiales</taxon>
        <taxon>Rhizobiaceae</taxon>
        <taxon>Rhizobium/Agrobacterium group</taxon>
        <taxon>Rhizobium</taxon>
    </lineage>
</organism>
<dbReference type="Proteomes" id="UP000199542">
    <property type="component" value="Unassembled WGS sequence"/>
</dbReference>
<reference evidence="5 6" key="1">
    <citation type="submission" date="2016-10" db="EMBL/GenBank/DDBJ databases">
        <authorList>
            <person name="de Groot N.N."/>
        </authorList>
    </citation>
    <scope>NUCLEOTIDE SEQUENCE [LARGE SCALE GENOMIC DNA]</scope>
    <source>
        <strain evidence="5 6">CGMCC 1.3401</strain>
    </source>
</reference>
<evidence type="ECO:0000259" key="3">
    <source>
        <dbReference type="Pfam" id="PF01648"/>
    </source>
</evidence>
<dbReference type="InterPro" id="IPR055066">
    <property type="entry name" value="AASDHPPT_N"/>
</dbReference>
<dbReference type="Gene3D" id="3.90.470.20">
    <property type="entry name" value="4'-phosphopantetheinyl transferase domain"/>
    <property type="match status" value="2"/>
</dbReference>
<name>A0A1G4UBT0_9HYPH</name>
<dbReference type="GO" id="GO:0000287">
    <property type="term" value="F:magnesium ion binding"/>
    <property type="evidence" value="ECO:0007669"/>
    <property type="project" value="InterPro"/>
</dbReference>
<dbReference type="InterPro" id="IPR008278">
    <property type="entry name" value="4-PPantetheinyl_Trfase_dom"/>
</dbReference>
<dbReference type="InterPro" id="IPR050559">
    <property type="entry name" value="P-Pant_transferase_sf"/>
</dbReference>
<dbReference type="GO" id="GO:0019878">
    <property type="term" value="P:lysine biosynthetic process via aminoadipic acid"/>
    <property type="evidence" value="ECO:0007669"/>
    <property type="project" value="TreeGrafter"/>
</dbReference>
<evidence type="ECO:0000256" key="2">
    <source>
        <dbReference type="ARBA" id="ARBA00022679"/>
    </source>
</evidence>
<gene>
    <name evidence="5" type="ORF">SAMN02927900_06549</name>
</gene>
<evidence type="ECO:0000256" key="1">
    <source>
        <dbReference type="ARBA" id="ARBA00010990"/>
    </source>
</evidence>
<feature type="domain" description="4'-phosphopantetheinyl transferase" evidence="3">
    <location>
        <begin position="116"/>
        <end position="203"/>
    </location>
</feature>
<evidence type="ECO:0000313" key="6">
    <source>
        <dbReference type="Proteomes" id="UP000199542"/>
    </source>
</evidence>
<dbReference type="GO" id="GO:0008897">
    <property type="term" value="F:holo-[acyl-carrier-protein] synthase activity"/>
    <property type="evidence" value="ECO:0007669"/>
    <property type="project" value="InterPro"/>
</dbReference>
<dbReference type="EMBL" id="FMTM01000030">
    <property type="protein sequence ID" value="SCW91123.1"/>
    <property type="molecule type" value="Genomic_DNA"/>
</dbReference>
<evidence type="ECO:0000259" key="4">
    <source>
        <dbReference type="Pfam" id="PF22624"/>
    </source>
</evidence>
<dbReference type="PANTHER" id="PTHR12215:SF10">
    <property type="entry name" value="L-AMINOADIPATE-SEMIALDEHYDE DEHYDROGENASE-PHOSPHOPANTETHEINYL TRANSFERASE"/>
    <property type="match status" value="1"/>
</dbReference>
<dbReference type="InterPro" id="IPR037143">
    <property type="entry name" value="4-PPantetheinyl_Trfase_dom_sf"/>
</dbReference>
<dbReference type="AlphaFoldDB" id="A0A1G4UBT0"/>
<dbReference type="RefSeq" id="WP_092588833.1">
    <property type="nucleotide sequence ID" value="NZ_FMTM01000030.1"/>
</dbReference>
<dbReference type="SUPFAM" id="SSF56214">
    <property type="entry name" value="4'-phosphopantetheinyl transferase"/>
    <property type="match status" value="2"/>
</dbReference>
<evidence type="ECO:0000313" key="5">
    <source>
        <dbReference type="EMBL" id="SCW91123.1"/>
    </source>
</evidence>
<accession>A0A1G4UBT0</accession>
<dbReference type="Pfam" id="PF22624">
    <property type="entry name" value="AASDHPPT_N"/>
    <property type="match status" value="1"/>
</dbReference>
<dbReference type="Pfam" id="PF01648">
    <property type="entry name" value="ACPS"/>
    <property type="match status" value="1"/>
</dbReference>
<dbReference type="GO" id="GO:0005829">
    <property type="term" value="C:cytosol"/>
    <property type="evidence" value="ECO:0007669"/>
    <property type="project" value="TreeGrafter"/>
</dbReference>
<dbReference type="PANTHER" id="PTHR12215">
    <property type="entry name" value="PHOSPHOPANTETHEINE TRANSFERASE"/>
    <property type="match status" value="1"/>
</dbReference>
<keyword evidence="2 5" id="KW-0808">Transferase</keyword>
<proteinExistence type="inferred from homology"/>